<gene>
    <name evidence="2" type="ORF">SAMN05444365_104477</name>
</gene>
<protein>
    <submittedName>
        <fullName evidence="2">UDP-glucose 4-epimerase</fullName>
    </submittedName>
</protein>
<dbReference type="RefSeq" id="WP_091556649.1">
    <property type="nucleotide sequence ID" value="NZ_FNPH01000004.1"/>
</dbReference>
<dbReference type="Pfam" id="PF01370">
    <property type="entry name" value="Epimerase"/>
    <property type="match status" value="1"/>
</dbReference>
<feature type="domain" description="NAD-dependent epimerase/dehydratase" evidence="1">
    <location>
        <begin position="3"/>
        <end position="238"/>
    </location>
</feature>
<evidence type="ECO:0000313" key="2">
    <source>
        <dbReference type="EMBL" id="SDY99397.1"/>
    </source>
</evidence>
<name>A0A1H3PE99_9ACTN</name>
<dbReference type="PANTHER" id="PTHR43245">
    <property type="entry name" value="BIFUNCTIONAL POLYMYXIN RESISTANCE PROTEIN ARNA"/>
    <property type="match status" value="1"/>
</dbReference>
<evidence type="ECO:0000259" key="1">
    <source>
        <dbReference type="Pfam" id="PF01370"/>
    </source>
</evidence>
<dbReference type="InterPro" id="IPR050177">
    <property type="entry name" value="Lipid_A_modif_metabolic_enz"/>
</dbReference>
<dbReference type="InterPro" id="IPR020904">
    <property type="entry name" value="Sc_DH/Rdtase_CS"/>
</dbReference>
<proteinExistence type="predicted"/>
<sequence>MRILITGGAGFIGANLARVALANPFFSDVRVIDDLSTGLRSNLDGLDVDLVVGSILDEGALRRAMTGRDAVLHLAAVASVPHSVRDPFTAHAVNATGTVRVLEAAREQGIGHVVVASSSAVYGANPPLPSTELTWAGPLTPYAASKLATEAYALAYQASYGMPTLAFRFFNIYGPGQRDDHPYAAAIPRFVRAALDGNPVVFHGDGRQTRDFTYVDDACAVLLDALRRRVHHPQPVNLAFGTCTDLHTVVGALESILGRPIERHLAAPRVGDIRHSTADTRLLHTLFPKLTETALTDGLRATVEWFCAESSAVRQRAARTVS</sequence>
<dbReference type="InterPro" id="IPR036291">
    <property type="entry name" value="NAD(P)-bd_dom_sf"/>
</dbReference>
<evidence type="ECO:0000313" key="3">
    <source>
        <dbReference type="Proteomes" id="UP000242415"/>
    </source>
</evidence>
<dbReference type="PROSITE" id="PS00061">
    <property type="entry name" value="ADH_SHORT"/>
    <property type="match status" value="1"/>
</dbReference>
<dbReference type="EMBL" id="FNPH01000004">
    <property type="protein sequence ID" value="SDY99397.1"/>
    <property type="molecule type" value="Genomic_DNA"/>
</dbReference>
<dbReference type="AlphaFoldDB" id="A0A1H3PE99"/>
<accession>A0A1H3PE99</accession>
<reference evidence="3" key="1">
    <citation type="submission" date="2016-10" db="EMBL/GenBank/DDBJ databases">
        <authorList>
            <person name="Varghese N."/>
            <person name="Submissions S."/>
        </authorList>
    </citation>
    <scope>NUCLEOTIDE SEQUENCE [LARGE SCALE GENOMIC DNA]</scope>
    <source>
        <strain evidence="3">DSM 45245</strain>
    </source>
</reference>
<dbReference type="Gene3D" id="3.90.25.10">
    <property type="entry name" value="UDP-galactose 4-epimerase, domain 1"/>
    <property type="match status" value="1"/>
</dbReference>
<dbReference type="STRING" id="405436.SAMN05444365_104477"/>
<dbReference type="Proteomes" id="UP000242415">
    <property type="component" value="Unassembled WGS sequence"/>
</dbReference>
<dbReference type="Gene3D" id="3.40.50.720">
    <property type="entry name" value="NAD(P)-binding Rossmann-like Domain"/>
    <property type="match status" value="1"/>
</dbReference>
<dbReference type="PANTHER" id="PTHR43245:SF13">
    <property type="entry name" value="UDP-D-APIOSE_UDP-D-XYLOSE SYNTHASE 2"/>
    <property type="match status" value="1"/>
</dbReference>
<organism evidence="2 3">
    <name type="scientific">Micromonospora pattaloongensis</name>
    <dbReference type="NCBI Taxonomy" id="405436"/>
    <lineage>
        <taxon>Bacteria</taxon>
        <taxon>Bacillati</taxon>
        <taxon>Actinomycetota</taxon>
        <taxon>Actinomycetes</taxon>
        <taxon>Micromonosporales</taxon>
        <taxon>Micromonosporaceae</taxon>
        <taxon>Micromonospora</taxon>
    </lineage>
</organism>
<dbReference type="InterPro" id="IPR001509">
    <property type="entry name" value="Epimerase_deHydtase"/>
</dbReference>
<dbReference type="SUPFAM" id="SSF51735">
    <property type="entry name" value="NAD(P)-binding Rossmann-fold domains"/>
    <property type="match status" value="1"/>
</dbReference>
<keyword evidence="3" id="KW-1185">Reference proteome</keyword>
<dbReference type="OrthoDB" id="9801785at2"/>